<dbReference type="Proteomes" id="UP001431783">
    <property type="component" value="Unassembled WGS sequence"/>
</dbReference>
<comment type="subcellular location">
    <subcellularLocation>
        <location evidence="1">Endosome membrane</location>
        <topology evidence="1">Single-pass type I membrane protein</topology>
    </subcellularLocation>
</comment>
<keyword evidence="4" id="KW-0967">Endosome</keyword>
<dbReference type="GO" id="GO:0031902">
    <property type="term" value="C:late endosome membrane"/>
    <property type="evidence" value="ECO:0007669"/>
    <property type="project" value="TreeGrafter"/>
</dbReference>
<dbReference type="PANTHER" id="PTHR11506">
    <property type="entry name" value="LYSOSOME-ASSOCIATED MEMBRANE GLYCOPROTEIN"/>
    <property type="match status" value="1"/>
</dbReference>
<evidence type="ECO:0000313" key="9">
    <source>
        <dbReference type="EMBL" id="KAK9878366.1"/>
    </source>
</evidence>
<dbReference type="GO" id="GO:0005886">
    <property type="term" value="C:plasma membrane"/>
    <property type="evidence" value="ECO:0007669"/>
    <property type="project" value="TreeGrafter"/>
</dbReference>
<accession>A0AAW1U3K6</accession>
<dbReference type="GO" id="GO:0072594">
    <property type="term" value="P:establishment of protein localization to organelle"/>
    <property type="evidence" value="ECO:0007669"/>
    <property type="project" value="TreeGrafter"/>
</dbReference>
<evidence type="ECO:0000256" key="4">
    <source>
        <dbReference type="ARBA" id="ARBA00022753"/>
    </source>
</evidence>
<sequence length="243" mass="27554">MASLILFYPLVSLLVYSSLSVTVFGLNLLNYPSTPYQKQRLIITTTPLNRNDNQEAEVGLPTYRVINSKHGNTCILFKADALVEVKFMRHNLEEQVDSFIPDKALVGGSCTGTDISNINLSWNGYNLVINFEKKSSGDLWHIKKVTLTVSPYHPQFMGINKYDTAIKLYHMKMLIPTPIGKSYFCEELEIPLETYKEENPLTGIHGNVLLRLVQLQPFMNNTETFESSVKCNTSENIGKKRIN</sequence>
<evidence type="ECO:0000256" key="2">
    <source>
        <dbReference type="ARBA" id="ARBA00022692"/>
    </source>
</evidence>
<name>A0AAW1U3K6_9CUCU</name>
<organism evidence="9 10">
    <name type="scientific">Henosepilachna vigintioctopunctata</name>
    <dbReference type="NCBI Taxonomy" id="420089"/>
    <lineage>
        <taxon>Eukaryota</taxon>
        <taxon>Metazoa</taxon>
        <taxon>Ecdysozoa</taxon>
        <taxon>Arthropoda</taxon>
        <taxon>Hexapoda</taxon>
        <taxon>Insecta</taxon>
        <taxon>Pterygota</taxon>
        <taxon>Neoptera</taxon>
        <taxon>Endopterygota</taxon>
        <taxon>Coleoptera</taxon>
        <taxon>Polyphaga</taxon>
        <taxon>Cucujiformia</taxon>
        <taxon>Coccinelloidea</taxon>
        <taxon>Coccinellidae</taxon>
        <taxon>Epilachninae</taxon>
        <taxon>Epilachnini</taxon>
        <taxon>Henosepilachna</taxon>
    </lineage>
</organism>
<evidence type="ECO:0000259" key="8">
    <source>
        <dbReference type="Pfam" id="PF01299"/>
    </source>
</evidence>
<keyword evidence="10" id="KW-1185">Reference proteome</keyword>
<dbReference type="InterPro" id="IPR048528">
    <property type="entry name" value="Lamp2-like_luminal"/>
</dbReference>
<dbReference type="Pfam" id="PF01299">
    <property type="entry name" value="Lamp2-like_luminal"/>
    <property type="match status" value="1"/>
</dbReference>
<dbReference type="Gene3D" id="2.40.160.110">
    <property type="match status" value="1"/>
</dbReference>
<dbReference type="GO" id="GO:0005765">
    <property type="term" value="C:lysosomal membrane"/>
    <property type="evidence" value="ECO:0007669"/>
    <property type="project" value="TreeGrafter"/>
</dbReference>
<dbReference type="EMBL" id="JARQZJ010000047">
    <property type="protein sequence ID" value="KAK9878366.1"/>
    <property type="molecule type" value="Genomic_DNA"/>
</dbReference>
<protein>
    <recommendedName>
        <fullName evidence="8">Lysosome-associated membrane glycoprotein 2-like luminal domain-containing protein</fullName>
    </recommendedName>
</protein>
<dbReference type="InterPro" id="IPR002000">
    <property type="entry name" value="Lysosome-assoc_membr_glycop"/>
</dbReference>
<evidence type="ECO:0000313" key="10">
    <source>
        <dbReference type="Proteomes" id="UP001431783"/>
    </source>
</evidence>
<dbReference type="PANTHER" id="PTHR11506:SF40">
    <property type="entry name" value="LYSOSOME-ASSOCIATED MEMBRANE GLYCOPROTEIN 5"/>
    <property type="match status" value="1"/>
</dbReference>
<feature type="domain" description="Lysosome-associated membrane glycoprotein 2-like luminal" evidence="8">
    <location>
        <begin position="62"/>
        <end position="187"/>
    </location>
</feature>
<evidence type="ECO:0000256" key="1">
    <source>
        <dbReference type="ARBA" id="ARBA00004530"/>
    </source>
</evidence>
<evidence type="ECO:0000256" key="6">
    <source>
        <dbReference type="ARBA" id="ARBA00023136"/>
    </source>
</evidence>
<proteinExistence type="predicted"/>
<evidence type="ECO:0000256" key="7">
    <source>
        <dbReference type="ARBA" id="ARBA00023180"/>
    </source>
</evidence>
<keyword evidence="7" id="KW-0325">Glycoprotein</keyword>
<evidence type="ECO:0000256" key="3">
    <source>
        <dbReference type="ARBA" id="ARBA00022729"/>
    </source>
</evidence>
<dbReference type="AlphaFoldDB" id="A0AAW1U3K6"/>
<reference evidence="9 10" key="1">
    <citation type="submission" date="2023-03" db="EMBL/GenBank/DDBJ databases">
        <title>Genome insight into feeding habits of ladybird beetles.</title>
        <authorList>
            <person name="Li H.-S."/>
            <person name="Huang Y.-H."/>
            <person name="Pang H."/>
        </authorList>
    </citation>
    <scope>NUCLEOTIDE SEQUENCE [LARGE SCALE GENOMIC DNA]</scope>
    <source>
        <strain evidence="9">SYSU_2023b</strain>
        <tissue evidence="9">Whole body</tissue>
    </source>
</reference>
<gene>
    <name evidence="9" type="ORF">WA026_021676</name>
</gene>
<keyword evidence="5" id="KW-1133">Transmembrane helix</keyword>
<keyword evidence="3" id="KW-0732">Signal</keyword>
<comment type="caution">
    <text evidence="9">The sequence shown here is derived from an EMBL/GenBank/DDBJ whole genome shotgun (WGS) entry which is preliminary data.</text>
</comment>
<keyword evidence="2" id="KW-0812">Transmembrane</keyword>
<evidence type="ECO:0000256" key="5">
    <source>
        <dbReference type="ARBA" id="ARBA00022989"/>
    </source>
</evidence>
<keyword evidence="6" id="KW-0472">Membrane</keyword>